<name>A0A7I8VY36_9ANNE</name>
<dbReference type="Proteomes" id="UP000549394">
    <property type="component" value="Unassembled WGS sequence"/>
</dbReference>
<feature type="region of interest" description="Disordered" evidence="1">
    <location>
        <begin position="333"/>
        <end position="362"/>
    </location>
</feature>
<accession>A0A7I8VY36</accession>
<reference evidence="2 3" key="1">
    <citation type="submission" date="2020-08" db="EMBL/GenBank/DDBJ databases">
        <authorList>
            <person name="Hejnol A."/>
        </authorList>
    </citation>
    <scope>NUCLEOTIDE SEQUENCE [LARGE SCALE GENOMIC DNA]</scope>
</reference>
<keyword evidence="3" id="KW-1185">Reference proteome</keyword>
<evidence type="ECO:0000313" key="3">
    <source>
        <dbReference type="Proteomes" id="UP000549394"/>
    </source>
</evidence>
<feature type="compositionally biased region" description="Polar residues" evidence="1">
    <location>
        <begin position="772"/>
        <end position="787"/>
    </location>
</feature>
<organism evidence="2 3">
    <name type="scientific">Dimorphilus gyrociliatus</name>
    <dbReference type="NCBI Taxonomy" id="2664684"/>
    <lineage>
        <taxon>Eukaryota</taxon>
        <taxon>Metazoa</taxon>
        <taxon>Spiralia</taxon>
        <taxon>Lophotrochozoa</taxon>
        <taxon>Annelida</taxon>
        <taxon>Polychaeta</taxon>
        <taxon>Polychaeta incertae sedis</taxon>
        <taxon>Dinophilidae</taxon>
        <taxon>Dimorphilus</taxon>
    </lineage>
</organism>
<dbReference type="PROSITE" id="PS50096">
    <property type="entry name" value="IQ"/>
    <property type="match status" value="1"/>
</dbReference>
<dbReference type="OrthoDB" id="676979at2759"/>
<evidence type="ECO:0000313" key="2">
    <source>
        <dbReference type="EMBL" id="CAD5121284.1"/>
    </source>
</evidence>
<dbReference type="PROSITE" id="PS51450">
    <property type="entry name" value="LRR"/>
    <property type="match status" value="3"/>
</dbReference>
<dbReference type="SUPFAM" id="SSF52058">
    <property type="entry name" value="L domain-like"/>
    <property type="match status" value="1"/>
</dbReference>
<protein>
    <submittedName>
        <fullName evidence="2">DgyrCDS9815</fullName>
    </submittedName>
</protein>
<feature type="region of interest" description="Disordered" evidence="1">
    <location>
        <begin position="742"/>
        <end position="787"/>
    </location>
</feature>
<dbReference type="PANTHER" id="PTHR46723:SF1">
    <property type="entry name" value="LEUCINE-RICH REPEAT AND IQ DOMAIN-CONTAINING PROTEIN 3"/>
    <property type="match status" value="1"/>
</dbReference>
<dbReference type="InterPro" id="IPR052859">
    <property type="entry name" value="LRR-IQ_domain_protein"/>
</dbReference>
<dbReference type="EMBL" id="CAJFCJ010000014">
    <property type="protein sequence ID" value="CAD5121284.1"/>
    <property type="molecule type" value="Genomic_DNA"/>
</dbReference>
<dbReference type="PANTHER" id="PTHR46723">
    <property type="entry name" value="LEUCINE-RICH REPEAT AND IQ DOMAIN-CONTAINING PROTEIN 3"/>
    <property type="match status" value="1"/>
</dbReference>
<dbReference type="Gene3D" id="3.80.10.10">
    <property type="entry name" value="Ribonuclease Inhibitor"/>
    <property type="match status" value="1"/>
</dbReference>
<sequence length="787" mass="90440">MVSIPSWQRVRGQQQFAKEEHLAPVKTADEFRQEEIIREAEANGYFLIPAKEFISSQFFPEEEQFEPVDKEVLEKQPWKRFEIFRQKRNNELSNIRLVKLIGVRLRGVGDLGILTNLRICSLANNYIEDIKGLQSCTKLIKLDVSSNLIKNIPGFHFWENFTDLRILHLHDNPIGSIEHIKSLGALDSITILTLYDTPLSLKRNYRHHVVNSLWSLKALDHHVISDEEIIEDAKFGGRFAMFSNNFRINLYENASQNASYEDEMKIFCEIINKTNKCLAHYSPVLLLQRIFRGYLTRKHLHMKPNRLFKNVKVMGSQMDTTRMDYDMYLANRRPGSGTVETSRQQSGKRLRSANSIVTDRAESRNRSVGSAVSVKSSIAFKGICVSKSQLEDGGLLLKFSKKNDEVDAYLGEETTVKLPSRGRSKRSVKPPPPTAEEKKRVQRPSVRHFFGPVVNPPNSPEAEDEDDAPENTNFRLRGFKPVRNKLNPTAQLLIDKRNAGLDVRHGMSEAHEAIDKKLFIKPVSKKKQKSGESSQMVKKLFEDSSFSCLRAVHTAYSDRQKAEKLAHQLEVVMSMKEEREAARRRVKAAQEQKRTNALIWRERELKSLQESLQKRQELHRTALMRATAHRSKSTAISRFRQRERTFVSDFAVQNTSVSNALMKHDRSTVKEDQLHSKSEMVSAYRQQTAEQAAIVQRYLEHRQLLLQNDRALSRANIDAKMLQEANSRLGEARDRVQKLKNRQNTISDVLPPVTAPFPTEDERSDISRKKFSSQIKSNRSNTVLPVS</sequence>
<evidence type="ECO:0000256" key="1">
    <source>
        <dbReference type="SAM" id="MobiDB-lite"/>
    </source>
</evidence>
<feature type="region of interest" description="Disordered" evidence="1">
    <location>
        <begin position="414"/>
        <end position="474"/>
    </location>
</feature>
<gene>
    <name evidence="2" type="ORF">DGYR_LOCUS9261</name>
</gene>
<proteinExistence type="predicted"/>
<dbReference type="InterPro" id="IPR032675">
    <property type="entry name" value="LRR_dom_sf"/>
</dbReference>
<dbReference type="AlphaFoldDB" id="A0A7I8VY36"/>
<comment type="caution">
    <text evidence="2">The sequence shown here is derived from an EMBL/GenBank/DDBJ whole genome shotgun (WGS) entry which is preliminary data.</text>
</comment>
<dbReference type="InterPro" id="IPR001611">
    <property type="entry name" value="Leu-rich_rpt"/>
</dbReference>